<organism evidence="1 2">
    <name type="scientific">Phycomyces blakesleeanus (strain ATCC 8743b / DSM 1359 / FGSC 10004 / NBRC 33097 / NRRL 1555)</name>
    <dbReference type="NCBI Taxonomy" id="763407"/>
    <lineage>
        <taxon>Eukaryota</taxon>
        <taxon>Fungi</taxon>
        <taxon>Fungi incertae sedis</taxon>
        <taxon>Mucoromycota</taxon>
        <taxon>Mucoromycotina</taxon>
        <taxon>Mucoromycetes</taxon>
        <taxon>Mucorales</taxon>
        <taxon>Phycomycetaceae</taxon>
        <taxon>Phycomyces</taxon>
    </lineage>
</organism>
<evidence type="ECO:0000313" key="1">
    <source>
        <dbReference type="EMBL" id="OAD72692.1"/>
    </source>
</evidence>
<dbReference type="VEuPathDB" id="FungiDB:PHYBLDRAFT_73097"/>
<proteinExistence type="predicted"/>
<dbReference type="RefSeq" id="XP_018290732.1">
    <property type="nucleotide sequence ID" value="XM_018442781.1"/>
</dbReference>
<protein>
    <submittedName>
        <fullName evidence="1">Uncharacterized protein</fullName>
    </submittedName>
</protein>
<dbReference type="InParanoid" id="A0A162U1E2"/>
<sequence>MILNFYPPGISILDISRNNLIDFPIKIFLNVFIDLNTDFFREPRARDIRKLKRIVAIMSLVISHFDVVIYSVSMLNSVELVPFNCLLLRTLCLCARIITFKILDYFDHIAIDQNTNRNLSLQLVTVLNDSVSMASWAVCELQLVLFFSFKNKFFCLVLICRHELVDS</sequence>
<dbReference type="Proteomes" id="UP000077315">
    <property type="component" value="Unassembled WGS sequence"/>
</dbReference>
<evidence type="ECO:0000313" key="2">
    <source>
        <dbReference type="Proteomes" id="UP000077315"/>
    </source>
</evidence>
<dbReference type="EMBL" id="KV440982">
    <property type="protein sequence ID" value="OAD72692.1"/>
    <property type="molecule type" value="Genomic_DNA"/>
</dbReference>
<reference evidence="2" key="1">
    <citation type="submission" date="2015-06" db="EMBL/GenBank/DDBJ databases">
        <title>Expansion of signal transduction pathways in fungi by whole-genome duplication.</title>
        <authorList>
            <consortium name="DOE Joint Genome Institute"/>
            <person name="Corrochano L.M."/>
            <person name="Kuo A."/>
            <person name="Marcet-Houben M."/>
            <person name="Polaino S."/>
            <person name="Salamov A."/>
            <person name="Villalobos J.M."/>
            <person name="Alvarez M.I."/>
            <person name="Avalos J."/>
            <person name="Benito E.P."/>
            <person name="Benoit I."/>
            <person name="Burger G."/>
            <person name="Camino L.P."/>
            <person name="Canovas D."/>
            <person name="Cerda-Olmedo E."/>
            <person name="Cheng J.-F."/>
            <person name="Dominguez A."/>
            <person name="Elias M."/>
            <person name="Eslava A.P."/>
            <person name="Glaser F."/>
            <person name="Grimwood J."/>
            <person name="Gutierrez G."/>
            <person name="Heitman J."/>
            <person name="Henrissat B."/>
            <person name="Iturriaga E.A."/>
            <person name="Lang B.F."/>
            <person name="Lavin J.L."/>
            <person name="Lee S."/>
            <person name="Li W."/>
            <person name="Lindquist E."/>
            <person name="Lopez-Garcia S."/>
            <person name="Luque E.M."/>
            <person name="Marcos A.T."/>
            <person name="Martin J."/>
            <person name="McCluskey K."/>
            <person name="Medina H.R."/>
            <person name="Miralles-Duran A."/>
            <person name="Miyazaki A."/>
            <person name="Munoz-Torres E."/>
            <person name="Oguiza J.A."/>
            <person name="Ohm R."/>
            <person name="Olmedo M."/>
            <person name="Orejas M."/>
            <person name="Ortiz-Castellanos L."/>
            <person name="Pisabarro A.G."/>
            <person name="Rodriguez-Romero J."/>
            <person name="Ruiz-Herrera J."/>
            <person name="Ruiz-Vazquez R."/>
            <person name="Sanz C."/>
            <person name="Schackwitz W."/>
            <person name="Schmutz J."/>
            <person name="Shahriari M."/>
            <person name="Shelest E."/>
            <person name="Silva-Franco F."/>
            <person name="Soanes D."/>
            <person name="Syed K."/>
            <person name="Tagua V.G."/>
            <person name="Talbot N.J."/>
            <person name="Thon M."/>
            <person name="De vries R.P."/>
            <person name="Wiebenga A."/>
            <person name="Yadav J.S."/>
            <person name="Braun E.L."/>
            <person name="Baker S."/>
            <person name="Garre V."/>
            <person name="Horwitz B."/>
            <person name="Torres-Martinez S."/>
            <person name="Idnurm A."/>
            <person name="Herrera-Estrella A."/>
            <person name="Gabaldon T."/>
            <person name="Grigoriev I.V."/>
        </authorList>
    </citation>
    <scope>NUCLEOTIDE SEQUENCE [LARGE SCALE GENOMIC DNA]</scope>
    <source>
        <strain evidence="2">NRRL 1555(-)</strain>
    </source>
</reference>
<gene>
    <name evidence="1" type="ORF">PHYBLDRAFT_73097</name>
</gene>
<name>A0A162U1E2_PHYB8</name>
<accession>A0A162U1E2</accession>
<keyword evidence="2" id="KW-1185">Reference proteome</keyword>
<dbReference type="GeneID" id="29003687"/>
<dbReference type="AlphaFoldDB" id="A0A162U1E2"/>